<dbReference type="Proteomes" id="UP000580910">
    <property type="component" value="Unassembled WGS sequence"/>
</dbReference>
<reference evidence="2 3" key="1">
    <citation type="submission" date="2020-07" db="EMBL/GenBank/DDBJ databases">
        <title>Sequencing the genomes of 1000 actinobacteria strains.</title>
        <authorList>
            <person name="Klenk H.-P."/>
        </authorList>
    </citation>
    <scope>NUCLEOTIDE SEQUENCE [LARGE SCALE GENOMIC DNA]</scope>
    <source>
        <strain evidence="2 3">DSM 21349</strain>
    </source>
</reference>
<accession>A0A7W3P961</accession>
<dbReference type="RefSeq" id="WP_182537905.1">
    <property type="nucleotide sequence ID" value="NZ_JACGXA010000001.1"/>
</dbReference>
<organism evidence="2 3">
    <name type="scientific">Nocardioides ginsengisegetis</name>
    <dbReference type="NCBI Taxonomy" id="661491"/>
    <lineage>
        <taxon>Bacteria</taxon>
        <taxon>Bacillati</taxon>
        <taxon>Actinomycetota</taxon>
        <taxon>Actinomycetes</taxon>
        <taxon>Propionibacteriales</taxon>
        <taxon>Nocardioidaceae</taxon>
        <taxon>Nocardioides</taxon>
    </lineage>
</organism>
<sequence length="149" mass="15861">MRRLTRTAALLAALTLVPVLAGCQDTQESYCGAVKDHQEELTKISSDGSQDSLIQALGIFEDLQSKAPSDITDEWQQVVSRVQALKKALDDAGVDPATYDRAHPPADLSADDKAAIDAAARELGSGETLAALQALDQEARDVCQTPLTL</sequence>
<feature type="signal peptide" evidence="1">
    <location>
        <begin position="1"/>
        <end position="21"/>
    </location>
</feature>
<dbReference type="PROSITE" id="PS51257">
    <property type="entry name" value="PROKAR_LIPOPROTEIN"/>
    <property type="match status" value="1"/>
</dbReference>
<feature type="chain" id="PRO_5030744503" evidence="1">
    <location>
        <begin position="22"/>
        <end position="149"/>
    </location>
</feature>
<dbReference type="EMBL" id="JACGXA010000001">
    <property type="protein sequence ID" value="MBA8803097.1"/>
    <property type="molecule type" value="Genomic_DNA"/>
</dbReference>
<keyword evidence="3" id="KW-1185">Reference proteome</keyword>
<evidence type="ECO:0000313" key="3">
    <source>
        <dbReference type="Proteomes" id="UP000580910"/>
    </source>
</evidence>
<evidence type="ECO:0000256" key="1">
    <source>
        <dbReference type="SAM" id="SignalP"/>
    </source>
</evidence>
<keyword evidence="1" id="KW-0732">Signal</keyword>
<evidence type="ECO:0000313" key="2">
    <source>
        <dbReference type="EMBL" id="MBA8803097.1"/>
    </source>
</evidence>
<comment type="caution">
    <text evidence="2">The sequence shown here is derived from an EMBL/GenBank/DDBJ whole genome shotgun (WGS) entry which is preliminary data.</text>
</comment>
<name>A0A7W3P961_9ACTN</name>
<proteinExistence type="predicted"/>
<dbReference type="AlphaFoldDB" id="A0A7W3P961"/>
<protein>
    <submittedName>
        <fullName evidence="2">Uncharacterized protein</fullName>
    </submittedName>
</protein>
<gene>
    <name evidence="2" type="ORF">FB382_001388</name>
</gene>